<sequence>MAAMGSSTAEASPVVNPLKVLPGSFLPLELVKLKPECWLHEINRGFVSVKKPQFGCVLSLILIDEEGLLVEIFGELSSGRPTINAVLPAYPLSVVGQTATATIKDIEYLMALSKYCRRTCMLTVFSVLVIIEQEGPEVSSQLEEPSCRIGTDVEIQLVWVQDF</sequence>
<protein>
    <submittedName>
        <fullName evidence="1">Uncharacterized protein</fullName>
    </submittedName>
</protein>
<reference evidence="1" key="2">
    <citation type="journal article" date="2023" name="Plants (Basel)">
        <title>Annotation of the Turnera subulata (Passifloraceae) Draft Genome Reveals the S-Locus Evolved after the Divergence of Turneroideae from Passifloroideae in a Stepwise Manner.</title>
        <authorList>
            <person name="Henning P.M."/>
            <person name="Roalson E.H."/>
            <person name="Mir W."/>
            <person name="McCubbin A.G."/>
            <person name="Shore J.S."/>
        </authorList>
    </citation>
    <scope>NUCLEOTIDE SEQUENCE</scope>
    <source>
        <strain evidence="1">F60SS</strain>
    </source>
</reference>
<organism evidence="1 2">
    <name type="scientific">Turnera subulata</name>
    <dbReference type="NCBI Taxonomy" id="218843"/>
    <lineage>
        <taxon>Eukaryota</taxon>
        <taxon>Viridiplantae</taxon>
        <taxon>Streptophyta</taxon>
        <taxon>Embryophyta</taxon>
        <taxon>Tracheophyta</taxon>
        <taxon>Spermatophyta</taxon>
        <taxon>Magnoliopsida</taxon>
        <taxon>eudicotyledons</taxon>
        <taxon>Gunneridae</taxon>
        <taxon>Pentapetalae</taxon>
        <taxon>rosids</taxon>
        <taxon>fabids</taxon>
        <taxon>Malpighiales</taxon>
        <taxon>Passifloraceae</taxon>
        <taxon>Turnera</taxon>
    </lineage>
</organism>
<proteinExistence type="predicted"/>
<comment type="caution">
    <text evidence="1">The sequence shown here is derived from an EMBL/GenBank/DDBJ whole genome shotgun (WGS) entry which is preliminary data.</text>
</comment>
<name>A0A9Q0JMD9_9ROSI</name>
<dbReference type="AlphaFoldDB" id="A0A9Q0JMD9"/>
<dbReference type="EMBL" id="JAKUCV010001525">
    <property type="protein sequence ID" value="KAJ4845970.1"/>
    <property type="molecule type" value="Genomic_DNA"/>
</dbReference>
<keyword evidence="2" id="KW-1185">Reference proteome</keyword>
<evidence type="ECO:0000313" key="2">
    <source>
        <dbReference type="Proteomes" id="UP001141552"/>
    </source>
</evidence>
<dbReference type="Proteomes" id="UP001141552">
    <property type="component" value="Unassembled WGS sequence"/>
</dbReference>
<accession>A0A9Q0JMD9</accession>
<gene>
    <name evidence="1" type="ORF">Tsubulata_000772</name>
</gene>
<evidence type="ECO:0000313" key="1">
    <source>
        <dbReference type="EMBL" id="KAJ4845970.1"/>
    </source>
</evidence>
<reference evidence="1" key="1">
    <citation type="submission" date="2022-02" db="EMBL/GenBank/DDBJ databases">
        <authorList>
            <person name="Henning P.M."/>
            <person name="McCubbin A.G."/>
            <person name="Shore J.S."/>
        </authorList>
    </citation>
    <scope>NUCLEOTIDE SEQUENCE</scope>
    <source>
        <strain evidence="1">F60SS</strain>
        <tissue evidence="1">Leaves</tissue>
    </source>
</reference>